<evidence type="ECO:0000313" key="3">
    <source>
        <dbReference type="Proteomes" id="UP000886653"/>
    </source>
</evidence>
<accession>A0A9P6NKN3</accession>
<sequence length="78" mass="9412">MSLLRVKLFGTPRSQNRFERVSSWILLEKGWVKVIKSFFFFFFFFFFLYILIDLRSTSLCKPPLNHTVLAYVTKHSDR</sequence>
<keyword evidence="1" id="KW-0472">Membrane</keyword>
<keyword evidence="3" id="KW-1185">Reference proteome</keyword>
<keyword evidence="1" id="KW-1133">Transmembrane helix</keyword>
<organism evidence="2 3">
    <name type="scientific">Cronartium quercuum f. sp. fusiforme G11</name>
    <dbReference type="NCBI Taxonomy" id="708437"/>
    <lineage>
        <taxon>Eukaryota</taxon>
        <taxon>Fungi</taxon>
        <taxon>Dikarya</taxon>
        <taxon>Basidiomycota</taxon>
        <taxon>Pucciniomycotina</taxon>
        <taxon>Pucciniomycetes</taxon>
        <taxon>Pucciniales</taxon>
        <taxon>Coleosporiaceae</taxon>
        <taxon>Cronartium</taxon>
    </lineage>
</organism>
<gene>
    <name evidence="2" type="ORF">CROQUDRAFT_377041</name>
</gene>
<dbReference type="EMBL" id="MU167233">
    <property type="protein sequence ID" value="KAG0148781.1"/>
    <property type="molecule type" value="Genomic_DNA"/>
</dbReference>
<proteinExistence type="predicted"/>
<reference evidence="2" key="1">
    <citation type="submission" date="2013-11" db="EMBL/GenBank/DDBJ databases">
        <title>Genome sequence of the fusiform rust pathogen reveals effectors for host alternation and coevolution with pine.</title>
        <authorList>
            <consortium name="DOE Joint Genome Institute"/>
            <person name="Smith K."/>
            <person name="Pendleton A."/>
            <person name="Kubisiak T."/>
            <person name="Anderson C."/>
            <person name="Salamov A."/>
            <person name="Aerts A."/>
            <person name="Riley R."/>
            <person name="Clum A."/>
            <person name="Lindquist E."/>
            <person name="Ence D."/>
            <person name="Campbell M."/>
            <person name="Kronenberg Z."/>
            <person name="Feau N."/>
            <person name="Dhillon B."/>
            <person name="Hamelin R."/>
            <person name="Burleigh J."/>
            <person name="Smith J."/>
            <person name="Yandell M."/>
            <person name="Nelson C."/>
            <person name="Grigoriev I."/>
            <person name="Davis J."/>
        </authorList>
    </citation>
    <scope>NUCLEOTIDE SEQUENCE</scope>
    <source>
        <strain evidence="2">G11</strain>
    </source>
</reference>
<evidence type="ECO:0000313" key="2">
    <source>
        <dbReference type="EMBL" id="KAG0148781.1"/>
    </source>
</evidence>
<feature type="transmembrane region" description="Helical" evidence="1">
    <location>
        <begin position="34"/>
        <end position="52"/>
    </location>
</feature>
<dbReference type="Proteomes" id="UP000886653">
    <property type="component" value="Unassembled WGS sequence"/>
</dbReference>
<comment type="caution">
    <text evidence="2">The sequence shown here is derived from an EMBL/GenBank/DDBJ whole genome shotgun (WGS) entry which is preliminary data.</text>
</comment>
<keyword evidence="1" id="KW-0812">Transmembrane</keyword>
<evidence type="ECO:0000256" key="1">
    <source>
        <dbReference type="SAM" id="Phobius"/>
    </source>
</evidence>
<name>A0A9P6NKN3_9BASI</name>
<dbReference type="AlphaFoldDB" id="A0A9P6NKN3"/>
<protein>
    <submittedName>
        <fullName evidence="2">Uncharacterized protein</fullName>
    </submittedName>
</protein>